<accession>A0ABT8YCF9</accession>
<reference evidence="2" key="1">
    <citation type="submission" date="2023-07" db="EMBL/GenBank/DDBJ databases">
        <authorList>
            <person name="Kim M."/>
        </authorList>
    </citation>
    <scope>NUCLEOTIDE SEQUENCE</scope>
    <source>
        <strain evidence="2">BIUV-7</strain>
    </source>
</reference>
<keyword evidence="1" id="KW-1133">Transmembrane helix</keyword>
<dbReference type="Pfam" id="PF06166">
    <property type="entry name" value="DUF979"/>
    <property type="match status" value="1"/>
</dbReference>
<comment type="caution">
    <text evidence="2">The sequence shown here is derived from an EMBL/GenBank/DDBJ whole genome shotgun (WGS) entry which is preliminary data.</text>
</comment>
<proteinExistence type="predicted"/>
<keyword evidence="1" id="KW-0472">Membrane</keyword>
<dbReference type="Proteomes" id="UP001169764">
    <property type="component" value="Unassembled WGS sequence"/>
</dbReference>
<name>A0ABT8YCF9_9SPHN</name>
<evidence type="ECO:0000313" key="3">
    <source>
        <dbReference type="Proteomes" id="UP001169764"/>
    </source>
</evidence>
<evidence type="ECO:0000313" key="2">
    <source>
        <dbReference type="EMBL" id="MDO6415513.1"/>
    </source>
</evidence>
<feature type="transmembrane region" description="Helical" evidence="1">
    <location>
        <begin position="243"/>
        <end position="264"/>
    </location>
</feature>
<dbReference type="RefSeq" id="WP_303543578.1">
    <property type="nucleotide sequence ID" value="NZ_JAUOTP010000006.1"/>
</dbReference>
<keyword evidence="3" id="KW-1185">Reference proteome</keyword>
<feature type="transmembrane region" description="Helical" evidence="1">
    <location>
        <begin position="284"/>
        <end position="306"/>
    </location>
</feature>
<sequence>MISTGFPYTVAGMMFAGFAAWSLARRRWPNGAMWALLALSFLAGDRIGDVGNGVLVLALVAVATIGIRRPAPSVVTPEQKLAGAARYGNRLFVPALAVPAITIGGTFLFKAMHSLVDPKQATLVALTVAAITALGLAAWFFRPPVIAPLEEGVRLMDSVGWAAVLPQMLAALGALFAAAGLGETMGGLLGGLIPGDNLIAAVIVYMGGMALLTMAMGNAFAAFPVMTAAVGLPLLIHAHHGHPAAVAALGMLAGFCGTLLTPMAANFNIVPVGLLNLSDRYAVIRAQAPTAILLWIANIFILYWMAFR</sequence>
<feature type="transmembrane region" description="Helical" evidence="1">
    <location>
        <begin position="214"/>
        <end position="236"/>
    </location>
</feature>
<feature type="transmembrane region" description="Helical" evidence="1">
    <location>
        <begin position="50"/>
        <end position="71"/>
    </location>
</feature>
<keyword evidence="1" id="KW-0812">Transmembrane</keyword>
<organism evidence="2 3">
    <name type="scientific">Sphingomonas natans</name>
    <dbReference type="NCBI Taxonomy" id="3063330"/>
    <lineage>
        <taxon>Bacteria</taxon>
        <taxon>Pseudomonadati</taxon>
        <taxon>Pseudomonadota</taxon>
        <taxon>Alphaproteobacteria</taxon>
        <taxon>Sphingomonadales</taxon>
        <taxon>Sphingomonadaceae</taxon>
        <taxon>Sphingomonas</taxon>
    </lineage>
</organism>
<gene>
    <name evidence="2" type="ORF">Q4F19_14065</name>
</gene>
<dbReference type="EMBL" id="JAUOTP010000006">
    <property type="protein sequence ID" value="MDO6415513.1"/>
    <property type="molecule type" value="Genomic_DNA"/>
</dbReference>
<feature type="transmembrane region" description="Helical" evidence="1">
    <location>
        <begin position="161"/>
        <end position="181"/>
    </location>
</feature>
<dbReference type="InterPro" id="IPR009323">
    <property type="entry name" value="DUF979"/>
</dbReference>
<feature type="transmembrane region" description="Helical" evidence="1">
    <location>
        <begin position="6"/>
        <end position="24"/>
    </location>
</feature>
<feature type="transmembrane region" description="Helical" evidence="1">
    <location>
        <begin position="91"/>
        <end position="109"/>
    </location>
</feature>
<feature type="transmembrane region" description="Helical" evidence="1">
    <location>
        <begin position="121"/>
        <end position="141"/>
    </location>
</feature>
<feature type="transmembrane region" description="Helical" evidence="1">
    <location>
        <begin position="188"/>
        <end position="208"/>
    </location>
</feature>
<protein>
    <submittedName>
        <fullName evidence="2">DUF979 family protein</fullName>
    </submittedName>
</protein>
<evidence type="ECO:0000256" key="1">
    <source>
        <dbReference type="SAM" id="Phobius"/>
    </source>
</evidence>